<dbReference type="KEGG" id="mbai:MB901379_02757"/>
<dbReference type="Gene3D" id="3.40.50.720">
    <property type="entry name" value="NAD(P)-binding Rossmann-like Domain"/>
    <property type="match status" value="1"/>
</dbReference>
<dbReference type="OrthoDB" id="241504at2"/>
<dbReference type="PANTHER" id="PTHR42813:SF7">
    <property type="entry name" value="ALCOHOL DEHYDROGENASE (ZN-DEPENDENT)-RELATED"/>
    <property type="match status" value="1"/>
</dbReference>
<dbReference type="Pfam" id="PF08240">
    <property type="entry name" value="ADH_N"/>
    <property type="match status" value="1"/>
</dbReference>
<gene>
    <name evidence="6" type="primary">adh_3</name>
    <name evidence="6" type="ORF">MB901379_02757</name>
</gene>
<evidence type="ECO:0000256" key="4">
    <source>
        <dbReference type="ARBA" id="ARBA00023002"/>
    </source>
</evidence>
<evidence type="ECO:0000256" key="2">
    <source>
        <dbReference type="ARBA" id="ARBA00022723"/>
    </source>
</evidence>
<dbReference type="SUPFAM" id="SSF51735">
    <property type="entry name" value="NAD(P)-binding Rossmann-fold domains"/>
    <property type="match status" value="1"/>
</dbReference>
<dbReference type="RefSeq" id="WP_158017119.1">
    <property type="nucleotide sequence ID" value="NZ_CBCSKE010000033.1"/>
</dbReference>
<keyword evidence="2" id="KW-0479">Metal-binding</keyword>
<organism evidence="6 7">
    <name type="scientific">Mycobacterium basiliense</name>
    <dbReference type="NCBI Taxonomy" id="2094119"/>
    <lineage>
        <taxon>Bacteria</taxon>
        <taxon>Bacillati</taxon>
        <taxon>Actinomycetota</taxon>
        <taxon>Actinomycetes</taxon>
        <taxon>Mycobacteriales</taxon>
        <taxon>Mycobacteriaceae</taxon>
        <taxon>Mycobacterium</taxon>
    </lineage>
</organism>
<comment type="cofactor">
    <cofactor evidence="1">
        <name>Zn(2+)</name>
        <dbReference type="ChEBI" id="CHEBI:29105"/>
    </cofactor>
</comment>
<keyword evidence="4 6" id="KW-0560">Oxidoreductase</keyword>
<proteinExistence type="predicted"/>
<accession>A0A447GFF0</accession>
<dbReference type="GO" id="GO:0008270">
    <property type="term" value="F:zinc ion binding"/>
    <property type="evidence" value="ECO:0007669"/>
    <property type="project" value="InterPro"/>
</dbReference>
<dbReference type="AlphaFoldDB" id="A0A447GFF0"/>
<dbReference type="Gene3D" id="3.90.180.10">
    <property type="entry name" value="Medium-chain alcohol dehydrogenases, catalytic domain"/>
    <property type="match status" value="1"/>
</dbReference>
<protein>
    <submittedName>
        <fullName evidence="6">Alcohol dehydrogenase</fullName>
        <ecNumber evidence="6">1.1.1.1</ecNumber>
    </submittedName>
</protein>
<dbReference type="PANTHER" id="PTHR42813">
    <property type="entry name" value="ZINC-TYPE ALCOHOL DEHYDROGENASE-LIKE"/>
    <property type="match status" value="1"/>
</dbReference>
<sequence length="339" mass="35940">MKSLTFVEPGKLRFDEMDAPTVVDSTDALVRPLAATTCDLDHHVIADKTPFTCAAPFALGHECVGTVVEVGSDCAGFAVGDTVGVAWHIACGTCDQCGKGHPARCLRYGDAQYGLPVNGAWGGSFSELIRVPFADFNLARLPGNVDPVHLASIGDNLALGWETVVPTVSQITDPQVAIFGGTGSIGLYCVDAAVHCAGARTVYYDDDPVRMAVAEKLGAEVADIGGKPEKNFDLAVDASCDPKKLRKALRSVVPEGYVNSVGIYFQDVALPMLQLYMRGVHFHNGKGHARASMTPTLDAVAAGVLHPELVTSGIYEWHEIPDILTSGRPGHKPIFVLDA</sequence>
<dbReference type="PROSITE" id="PS00059">
    <property type="entry name" value="ADH_ZINC"/>
    <property type="match status" value="1"/>
</dbReference>
<keyword evidence="3" id="KW-0862">Zinc</keyword>
<keyword evidence="7" id="KW-1185">Reference proteome</keyword>
<dbReference type="EC" id="1.1.1.1" evidence="6"/>
<dbReference type="Proteomes" id="UP000269998">
    <property type="component" value="Chromosome"/>
</dbReference>
<evidence type="ECO:0000256" key="1">
    <source>
        <dbReference type="ARBA" id="ARBA00001947"/>
    </source>
</evidence>
<dbReference type="InterPro" id="IPR036291">
    <property type="entry name" value="NAD(P)-bd_dom_sf"/>
</dbReference>
<evidence type="ECO:0000256" key="3">
    <source>
        <dbReference type="ARBA" id="ARBA00022833"/>
    </source>
</evidence>
<dbReference type="InterPro" id="IPR013154">
    <property type="entry name" value="ADH-like_N"/>
</dbReference>
<feature type="domain" description="Alcohol dehydrogenase-like N-terminal" evidence="5">
    <location>
        <begin position="26"/>
        <end position="134"/>
    </location>
</feature>
<dbReference type="InterPro" id="IPR011032">
    <property type="entry name" value="GroES-like_sf"/>
</dbReference>
<evidence type="ECO:0000259" key="5">
    <source>
        <dbReference type="Pfam" id="PF08240"/>
    </source>
</evidence>
<dbReference type="GO" id="GO:0004022">
    <property type="term" value="F:alcohol dehydrogenase (NAD+) activity"/>
    <property type="evidence" value="ECO:0007669"/>
    <property type="project" value="UniProtKB-EC"/>
</dbReference>
<dbReference type="EMBL" id="LR130759">
    <property type="protein sequence ID" value="VDM89188.1"/>
    <property type="molecule type" value="Genomic_DNA"/>
</dbReference>
<evidence type="ECO:0000313" key="7">
    <source>
        <dbReference type="Proteomes" id="UP000269998"/>
    </source>
</evidence>
<dbReference type="SUPFAM" id="SSF50129">
    <property type="entry name" value="GroES-like"/>
    <property type="match status" value="1"/>
</dbReference>
<dbReference type="InterPro" id="IPR002328">
    <property type="entry name" value="ADH_Zn_CS"/>
</dbReference>
<evidence type="ECO:0000313" key="6">
    <source>
        <dbReference type="EMBL" id="VDM89188.1"/>
    </source>
</evidence>
<name>A0A447GFF0_9MYCO</name>
<reference evidence="7" key="1">
    <citation type="submission" date="2018-02" db="EMBL/GenBank/DDBJ databases">
        <authorList>
            <person name="Seth-Smith MB H."/>
            <person name="Seth-Smith H."/>
        </authorList>
    </citation>
    <scope>NUCLEOTIDE SEQUENCE [LARGE SCALE GENOMIC DNA]</scope>
</reference>